<dbReference type="STRING" id="675120.N1PZZ8"/>
<evidence type="ECO:0000313" key="2">
    <source>
        <dbReference type="EMBL" id="EME48573.1"/>
    </source>
</evidence>
<dbReference type="PANTHER" id="PTHR10695:SF46">
    <property type="entry name" value="BIFUNCTIONAL COENZYME A SYNTHASE-RELATED"/>
    <property type="match status" value="1"/>
</dbReference>
<dbReference type="EMBL" id="KB446535">
    <property type="protein sequence ID" value="EME48573.1"/>
    <property type="molecule type" value="Genomic_DNA"/>
</dbReference>
<evidence type="ECO:0000256" key="1">
    <source>
        <dbReference type="SAM" id="MobiDB-lite"/>
    </source>
</evidence>
<feature type="region of interest" description="Disordered" evidence="1">
    <location>
        <begin position="196"/>
        <end position="235"/>
    </location>
</feature>
<gene>
    <name evidence="2" type="ORF">DOTSEDRAFT_67576</name>
</gene>
<feature type="compositionally biased region" description="Low complexity" evidence="1">
    <location>
        <begin position="207"/>
        <end position="223"/>
    </location>
</feature>
<dbReference type="InterPro" id="IPR014729">
    <property type="entry name" value="Rossmann-like_a/b/a_fold"/>
</dbReference>
<dbReference type="GO" id="GO:0015937">
    <property type="term" value="P:coenzyme A biosynthetic process"/>
    <property type="evidence" value="ECO:0007669"/>
    <property type="project" value="TreeGrafter"/>
</dbReference>
<dbReference type="PANTHER" id="PTHR10695">
    <property type="entry name" value="DEPHOSPHO-COA KINASE-RELATED"/>
    <property type="match status" value="1"/>
</dbReference>
<dbReference type="Proteomes" id="UP000016933">
    <property type="component" value="Unassembled WGS sequence"/>
</dbReference>
<evidence type="ECO:0000313" key="3">
    <source>
        <dbReference type="Proteomes" id="UP000016933"/>
    </source>
</evidence>
<keyword evidence="3" id="KW-1185">Reference proteome</keyword>
<protein>
    <recommendedName>
        <fullName evidence="4">Cytidyltransferase-like domain-containing protein</fullName>
    </recommendedName>
</protein>
<dbReference type="AlphaFoldDB" id="N1PZZ8"/>
<dbReference type="Gene3D" id="3.40.50.620">
    <property type="entry name" value="HUPs"/>
    <property type="match status" value="1"/>
</dbReference>
<organism evidence="2 3">
    <name type="scientific">Dothistroma septosporum (strain NZE10 / CBS 128990)</name>
    <name type="common">Red band needle blight fungus</name>
    <name type="synonym">Mycosphaerella pini</name>
    <dbReference type="NCBI Taxonomy" id="675120"/>
    <lineage>
        <taxon>Eukaryota</taxon>
        <taxon>Fungi</taxon>
        <taxon>Dikarya</taxon>
        <taxon>Ascomycota</taxon>
        <taxon>Pezizomycotina</taxon>
        <taxon>Dothideomycetes</taxon>
        <taxon>Dothideomycetidae</taxon>
        <taxon>Mycosphaerellales</taxon>
        <taxon>Mycosphaerellaceae</taxon>
        <taxon>Dothistroma</taxon>
    </lineage>
</organism>
<reference evidence="2 3" key="2">
    <citation type="journal article" date="2012" name="PLoS Pathog.">
        <title>Diverse lifestyles and strategies of plant pathogenesis encoded in the genomes of eighteen Dothideomycetes fungi.</title>
        <authorList>
            <person name="Ohm R.A."/>
            <person name="Feau N."/>
            <person name="Henrissat B."/>
            <person name="Schoch C.L."/>
            <person name="Horwitz B.A."/>
            <person name="Barry K.W."/>
            <person name="Condon B.J."/>
            <person name="Copeland A.C."/>
            <person name="Dhillon B."/>
            <person name="Glaser F."/>
            <person name="Hesse C.N."/>
            <person name="Kosti I."/>
            <person name="LaButti K."/>
            <person name="Lindquist E.A."/>
            <person name="Lucas S."/>
            <person name="Salamov A.A."/>
            <person name="Bradshaw R.E."/>
            <person name="Ciuffetti L."/>
            <person name="Hamelin R.C."/>
            <person name="Kema G.H.J."/>
            <person name="Lawrence C."/>
            <person name="Scott J.A."/>
            <person name="Spatafora J.W."/>
            <person name="Turgeon B.G."/>
            <person name="de Wit P.J.G.M."/>
            <person name="Zhong S."/>
            <person name="Goodwin S.B."/>
            <person name="Grigoriev I.V."/>
        </authorList>
    </citation>
    <scope>NUCLEOTIDE SEQUENCE [LARGE SCALE GENOMIC DNA]</scope>
    <source>
        <strain evidence="3">NZE10 / CBS 128990</strain>
    </source>
</reference>
<reference evidence="3" key="1">
    <citation type="journal article" date="2012" name="PLoS Genet.">
        <title>The genomes of the fungal plant pathogens Cladosporium fulvum and Dothistroma septosporum reveal adaptation to different hosts and lifestyles but also signatures of common ancestry.</title>
        <authorList>
            <person name="de Wit P.J.G.M."/>
            <person name="van der Burgt A."/>
            <person name="Oekmen B."/>
            <person name="Stergiopoulos I."/>
            <person name="Abd-Elsalam K.A."/>
            <person name="Aerts A.L."/>
            <person name="Bahkali A.H."/>
            <person name="Beenen H.G."/>
            <person name="Chettri P."/>
            <person name="Cox M.P."/>
            <person name="Datema E."/>
            <person name="de Vries R.P."/>
            <person name="Dhillon B."/>
            <person name="Ganley A.R."/>
            <person name="Griffiths S.A."/>
            <person name="Guo Y."/>
            <person name="Hamelin R.C."/>
            <person name="Henrissat B."/>
            <person name="Kabir M.S."/>
            <person name="Jashni M.K."/>
            <person name="Kema G."/>
            <person name="Klaubauf S."/>
            <person name="Lapidus A."/>
            <person name="Levasseur A."/>
            <person name="Lindquist E."/>
            <person name="Mehrabi R."/>
            <person name="Ohm R.A."/>
            <person name="Owen T.J."/>
            <person name="Salamov A."/>
            <person name="Schwelm A."/>
            <person name="Schijlen E."/>
            <person name="Sun H."/>
            <person name="van den Burg H.A."/>
            <person name="van Ham R.C.H.J."/>
            <person name="Zhang S."/>
            <person name="Goodwin S.B."/>
            <person name="Grigoriev I.V."/>
            <person name="Collemare J."/>
            <person name="Bradshaw R.E."/>
        </authorList>
    </citation>
    <scope>NUCLEOTIDE SEQUENCE [LARGE SCALE GENOMIC DNA]</scope>
    <source>
        <strain evidence="3">NZE10 / CBS 128990</strain>
    </source>
</reference>
<dbReference type="GO" id="GO:0004140">
    <property type="term" value="F:dephospho-CoA kinase activity"/>
    <property type="evidence" value="ECO:0007669"/>
    <property type="project" value="TreeGrafter"/>
</dbReference>
<dbReference type="eggNOG" id="KOG3351">
    <property type="taxonomic scope" value="Eukaryota"/>
</dbReference>
<accession>N1PZZ8</accession>
<dbReference type="OrthoDB" id="330671at2759"/>
<proteinExistence type="predicted"/>
<name>N1PZZ8_DOTSN</name>
<dbReference type="HOGENOM" id="CLU_035272_3_1_1"/>
<dbReference type="SUPFAM" id="SSF52374">
    <property type="entry name" value="Nucleotidylyl transferase"/>
    <property type="match status" value="1"/>
</dbReference>
<dbReference type="OMA" id="VEIWDPF"/>
<evidence type="ECO:0008006" key="4">
    <source>
        <dbReference type="Google" id="ProtNLM"/>
    </source>
</evidence>
<sequence length="439" mass="47107">MIPQSTWTRLSDSQQRTAMSLERVESGEPPRYLLLLPPAPSPATASQLKTAFGETISDVLKEVAAHSSETSKASVLEIALACPHLVDTHAKPRSSLYDQTQTIVAGLYKLITVIATQENINIEDSDGVDVRVILVAWSAAESPQESSKSPYGPIIDIGTLARSGRQWQFAFGAESESGESMFKAFAEAKASTNEIGQVQSISARSDSGTSAPGTAPTPEGTGTMAKQTSPQAPAHDQHYDVAVGGTWDHLHVGHKLLITMTIFAVDDANEAQEGSATIGITGDQLLVKKKHANLVESWTDRQKAVATFFNAILDFSQPASSGQRHVSIRDDPEPNGKSLDIHYPHGLVVKCTEIQDPFGPTITEEQISALVISAETRLGGKAVNDKRRELGWKELDVFEVDVLDAGEEGQGAGVKDGFDTKISSTAIREKLAHKSGVKM</sequence>
<feature type="compositionally biased region" description="Polar residues" evidence="1">
    <location>
        <begin position="196"/>
        <end position="206"/>
    </location>
</feature>